<protein>
    <submittedName>
        <fullName evidence="1">Putative ovule protein</fullName>
    </submittedName>
</protein>
<dbReference type="EMBL" id="GEDG01028284">
    <property type="protein sequence ID" value="JAP13288.1"/>
    <property type="molecule type" value="Transcribed_RNA"/>
</dbReference>
<reference evidence="1" key="1">
    <citation type="submission" date="2015-12" db="EMBL/GenBank/DDBJ databases">
        <title>Gene expression during late stages of embryo sac development: a critical building block for successful pollen-pistil interactions.</title>
        <authorList>
            <person name="Liu Y."/>
            <person name="Joly V."/>
            <person name="Sabar M."/>
            <person name="Matton D.P."/>
        </authorList>
    </citation>
    <scope>NUCLEOTIDE SEQUENCE</scope>
</reference>
<accession>A0A0V0GYV8</accession>
<dbReference type="AlphaFoldDB" id="A0A0V0GYV8"/>
<name>A0A0V0GYV8_SOLCH</name>
<organism evidence="1">
    <name type="scientific">Solanum chacoense</name>
    <name type="common">Chaco potato</name>
    <dbReference type="NCBI Taxonomy" id="4108"/>
    <lineage>
        <taxon>Eukaryota</taxon>
        <taxon>Viridiplantae</taxon>
        <taxon>Streptophyta</taxon>
        <taxon>Embryophyta</taxon>
        <taxon>Tracheophyta</taxon>
        <taxon>Spermatophyta</taxon>
        <taxon>Magnoliopsida</taxon>
        <taxon>eudicotyledons</taxon>
        <taxon>Gunneridae</taxon>
        <taxon>Pentapetalae</taxon>
        <taxon>asterids</taxon>
        <taxon>lamiids</taxon>
        <taxon>Solanales</taxon>
        <taxon>Solanaceae</taxon>
        <taxon>Solanoideae</taxon>
        <taxon>Solaneae</taxon>
        <taxon>Solanum</taxon>
    </lineage>
</organism>
<sequence length="131" mass="14807">HFPTYISFLLTTTLSKTNTYLNPFLVRTGIETRFFRNSGTYETLFKVTTLSDVIFRRILPVPSAFATAKFAINNFLFVGAGVYDENNSLLTQTWHEAPESIHHSLEFPTKLHSESIAQRSSISPLDSAKFA</sequence>
<feature type="non-terminal residue" evidence="1">
    <location>
        <position position="1"/>
    </location>
</feature>
<proteinExistence type="predicted"/>
<evidence type="ECO:0000313" key="1">
    <source>
        <dbReference type="EMBL" id="JAP13288.1"/>
    </source>
</evidence>